<accession>A0AAU6TPS3</accession>
<keyword evidence="1" id="KW-0472">Membrane</keyword>
<dbReference type="Pfam" id="PF11361">
    <property type="entry name" value="DUF3159"/>
    <property type="match status" value="1"/>
</dbReference>
<feature type="transmembrane region" description="Helical" evidence="1">
    <location>
        <begin position="63"/>
        <end position="84"/>
    </location>
</feature>
<feature type="transmembrane region" description="Helical" evidence="1">
    <location>
        <begin position="12"/>
        <end position="31"/>
    </location>
</feature>
<dbReference type="EMBL" id="CP095343">
    <property type="protein sequence ID" value="XAG63467.1"/>
    <property type="molecule type" value="Genomic_DNA"/>
</dbReference>
<protein>
    <submittedName>
        <fullName evidence="2">DUF3159 domain-containing protein</fullName>
    </submittedName>
</protein>
<sequence length="202" mass="23250">MNEENLDIVKRVLFNREAIVSMIIPAIIYAVSYWKFGLVFAVIASGAYAIIASFFLKSTKYIAFFFAFLGLIEICIAWLIPDAWLLDTLFIKSLIGALQVAIAFLIFSILKKPIPQLFAEAGLPELKNWEFSSTEIYLSIWQRLSYVWISIYFIKALIFLFFYPVDADTLVILNLLLGWPLHVSLIIFSVSYVRVQFSKYDE</sequence>
<dbReference type="EMBL" id="CP095343">
    <property type="protein sequence ID" value="XAG63454.1"/>
    <property type="molecule type" value="Genomic_DNA"/>
</dbReference>
<evidence type="ECO:0000313" key="3">
    <source>
        <dbReference type="EMBL" id="XAG63467.1"/>
    </source>
</evidence>
<feature type="transmembrane region" description="Helical" evidence="1">
    <location>
        <begin position="171"/>
        <end position="193"/>
    </location>
</feature>
<gene>
    <name evidence="2" type="ORF">MRL64_16400</name>
    <name evidence="3" type="ORF">MRL64_16505</name>
</gene>
<evidence type="ECO:0000256" key="1">
    <source>
        <dbReference type="SAM" id="Phobius"/>
    </source>
</evidence>
<reference evidence="2" key="1">
    <citation type="submission" date="2022-03" db="EMBL/GenBank/DDBJ databases">
        <title>Sea Food Isolates.</title>
        <authorList>
            <person name="Li c."/>
        </authorList>
    </citation>
    <scope>NUCLEOTIDE SEQUENCE</scope>
    <source>
        <strain evidence="2">19MO02SH05</strain>
    </source>
</reference>
<evidence type="ECO:0000313" key="2">
    <source>
        <dbReference type="EMBL" id="XAG63454.1"/>
    </source>
</evidence>
<feature type="transmembrane region" description="Helical" evidence="1">
    <location>
        <begin position="90"/>
        <end position="110"/>
    </location>
</feature>
<feature type="transmembrane region" description="Helical" evidence="1">
    <location>
        <begin position="146"/>
        <end position="165"/>
    </location>
</feature>
<name>A0AAU6TPS3_UNCXX</name>
<dbReference type="InterPro" id="IPR016566">
    <property type="entry name" value="UCP010219"/>
</dbReference>
<organism evidence="2">
    <name type="scientific">bacterium 19MO02SH05</name>
    <dbReference type="NCBI Taxonomy" id="2920696"/>
    <lineage>
        <taxon>Bacteria</taxon>
    </lineage>
</organism>
<keyword evidence="1" id="KW-1133">Transmembrane helix</keyword>
<proteinExistence type="predicted"/>
<feature type="transmembrane region" description="Helical" evidence="1">
    <location>
        <begin position="37"/>
        <end position="56"/>
    </location>
</feature>
<keyword evidence="1" id="KW-0812">Transmembrane</keyword>
<dbReference type="AlphaFoldDB" id="A0AAU6TPS3"/>